<evidence type="ECO:0000256" key="5">
    <source>
        <dbReference type="ARBA" id="ARBA00033464"/>
    </source>
</evidence>
<accession>A0A4P9ZYP5</accession>
<feature type="region of interest" description="Disordered" evidence="6">
    <location>
        <begin position="237"/>
        <end position="279"/>
    </location>
</feature>
<evidence type="ECO:0000256" key="4">
    <source>
        <dbReference type="ARBA" id="ARBA00024778"/>
    </source>
</evidence>
<feature type="domain" description="Rnh202 triple barrel" evidence="8">
    <location>
        <begin position="19"/>
        <end position="82"/>
    </location>
</feature>
<dbReference type="Pfam" id="PF17745">
    <property type="entry name" value="Ydr279_N"/>
    <property type="match status" value="1"/>
</dbReference>
<dbReference type="InterPro" id="IPR041195">
    <property type="entry name" value="Rnh202_N"/>
</dbReference>
<keyword evidence="3" id="KW-0539">Nucleus</keyword>
<dbReference type="InterPro" id="IPR040456">
    <property type="entry name" value="RNase_H2_suB"/>
</dbReference>
<evidence type="ECO:0000259" key="8">
    <source>
        <dbReference type="Pfam" id="PF17745"/>
    </source>
</evidence>
<proteinExistence type="predicted"/>
<evidence type="ECO:0000313" key="10">
    <source>
        <dbReference type="Proteomes" id="UP000268162"/>
    </source>
</evidence>
<comment type="subcellular location">
    <subcellularLocation>
        <location evidence="1">Nucleus</location>
    </subcellularLocation>
</comment>
<name>A0A4P9ZYP5_9FUNG</name>
<evidence type="ECO:0000256" key="2">
    <source>
        <dbReference type="ARBA" id="ARBA00019062"/>
    </source>
</evidence>
<reference evidence="10" key="1">
    <citation type="journal article" date="2018" name="Nat. Microbiol.">
        <title>Leveraging single-cell genomics to expand the fungal tree of life.</title>
        <authorList>
            <person name="Ahrendt S.R."/>
            <person name="Quandt C.A."/>
            <person name="Ciobanu D."/>
            <person name="Clum A."/>
            <person name="Salamov A."/>
            <person name="Andreopoulos B."/>
            <person name="Cheng J.F."/>
            <person name="Woyke T."/>
            <person name="Pelin A."/>
            <person name="Henrissat B."/>
            <person name="Reynolds N.K."/>
            <person name="Benny G.L."/>
            <person name="Smith M.E."/>
            <person name="James T.Y."/>
            <person name="Grigoriev I.V."/>
        </authorList>
    </citation>
    <scope>NUCLEOTIDE SEQUENCE [LARGE SCALE GENOMIC DNA]</scope>
    <source>
        <strain evidence="10">RSA 468</strain>
    </source>
</reference>
<evidence type="ECO:0000256" key="1">
    <source>
        <dbReference type="ARBA" id="ARBA00004123"/>
    </source>
</evidence>
<dbReference type="Gene3D" id="2.20.25.530">
    <property type="match status" value="1"/>
</dbReference>
<evidence type="ECO:0000256" key="6">
    <source>
        <dbReference type="SAM" id="MobiDB-lite"/>
    </source>
</evidence>
<sequence length="295" mass="33725">MSTKELTYVCIAPQPVDDPSAEAAEFRALQLPHPSTGEPHLFYQQGPQLCELNAVAFNHEKSWFVDNAVQSDGTLHLMTPVDPLYILLPILEINNQKRDGFDGVYMMADDLLESPEFPDIAYLRTLPQLWDQLRFLCDVKQITADESVYRLSEKKATDWLVSKVEAVCETLSTYPDYHHVNKHVFFLDNAADPGYMEKKKQLIVDMIGEYLNNTWLERLLDRYNNFAELEALKNRSGPQYNAQERPEDYASKGPRPTKVDQQGPAKKAKMTPAVRKLAKADTKGMKSMLCFFKKT</sequence>
<feature type="domain" description="Ribonuclease H2 subunit B wHTH" evidence="7">
    <location>
        <begin position="85"/>
        <end position="168"/>
    </location>
</feature>
<dbReference type="Gene3D" id="1.10.20.120">
    <property type="match status" value="1"/>
</dbReference>
<evidence type="ECO:0000256" key="3">
    <source>
        <dbReference type="ARBA" id="ARBA00023242"/>
    </source>
</evidence>
<evidence type="ECO:0000259" key="7">
    <source>
        <dbReference type="Pfam" id="PF09468"/>
    </source>
</evidence>
<keyword evidence="10" id="KW-1185">Reference proteome</keyword>
<dbReference type="AlphaFoldDB" id="A0A4P9ZYP5"/>
<dbReference type="PANTHER" id="PTHR13383">
    <property type="entry name" value="RIBONUCLEASE H2 SUBUNIT B"/>
    <property type="match status" value="1"/>
</dbReference>
<dbReference type="Pfam" id="PF09468">
    <property type="entry name" value="RNase_H2-Ydr279"/>
    <property type="match status" value="1"/>
</dbReference>
<dbReference type="GO" id="GO:0006401">
    <property type="term" value="P:RNA catabolic process"/>
    <property type="evidence" value="ECO:0007669"/>
    <property type="project" value="TreeGrafter"/>
</dbReference>
<gene>
    <name evidence="9" type="ORF">BJ085DRAFT_39363</name>
</gene>
<dbReference type="Proteomes" id="UP000268162">
    <property type="component" value="Unassembled WGS sequence"/>
</dbReference>
<dbReference type="GO" id="GO:0032299">
    <property type="term" value="C:ribonuclease H2 complex"/>
    <property type="evidence" value="ECO:0007669"/>
    <property type="project" value="InterPro"/>
</dbReference>
<dbReference type="CDD" id="cd09270">
    <property type="entry name" value="RNase_H2-B"/>
    <property type="match status" value="1"/>
</dbReference>
<organism evidence="9 10">
    <name type="scientific">Dimargaris cristalligena</name>
    <dbReference type="NCBI Taxonomy" id="215637"/>
    <lineage>
        <taxon>Eukaryota</taxon>
        <taxon>Fungi</taxon>
        <taxon>Fungi incertae sedis</taxon>
        <taxon>Zoopagomycota</taxon>
        <taxon>Kickxellomycotina</taxon>
        <taxon>Dimargaritomycetes</taxon>
        <taxon>Dimargaritales</taxon>
        <taxon>Dimargaritaceae</taxon>
        <taxon>Dimargaris</taxon>
    </lineage>
</organism>
<protein>
    <recommendedName>
        <fullName evidence="2">Ribonuclease H2 subunit B</fullName>
    </recommendedName>
    <alternativeName>
        <fullName evidence="5">Ribonuclease HI subunit B</fullName>
    </alternativeName>
</protein>
<comment type="function">
    <text evidence="4">Non catalytic subunit of RNase H2, an endonuclease that specifically degrades the RNA of RNA:DNA hybrids. Participates in DNA replication, possibly by mediating the removal of lagging-strand Okazaki fragment RNA primers during DNA replication. Mediates the excision of single ribonucleotides from DNA:RNA duplexes.</text>
</comment>
<dbReference type="PANTHER" id="PTHR13383:SF11">
    <property type="entry name" value="RIBONUCLEASE H2 SUBUNIT B"/>
    <property type="match status" value="1"/>
</dbReference>
<dbReference type="EMBL" id="ML002395">
    <property type="protein sequence ID" value="RKP38191.1"/>
    <property type="molecule type" value="Genomic_DNA"/>
</dbReference>
<dbReference type="GO" id="GO:0005654">
    <property type="term" value="C:nucleoplasm"/>
    <property type="evidence" value="ECO:0007669"/>
    <property type="project" value="TreeGrafter"/>
</dbReference>
<evidence type="ECO:0000313" key="9">
    <source>
        <dbReference type="EMBL" id="RKP38191.1"/>
    </source>
</evidence>
<dbReference type="InterPro" id="IPR019024">
    <property type="entry name" value="RNase_H2_suB_wHTH"/>
</dbReference>
<dbReference type="STRING" id="215637.A0A4P9ZYP5"/>